<protein>
    <recommendedName>
        <fullName evidence="1">SnoaL-like domain-containing protein</fullName>
    </recommendedName>
</protein>
<dbReference type="InterPro" id="IPR032710">
    <property type="entry name" value="NTF2-like_dom_sf"/>
</dbReference>
<dbReference type="RefSeq" id="WP_043249513.1">
    <property type="nucleotide sequence ID" value="NZ_HG322950.1"/>
</dbReference>
<reference evidence="2 3" key="1">
    <citation type="submission" date="2013-03" db="EMBL/GenBank/DDBJ databases">
        <authorList>
            <person name="Linke B."/>
        </authorList>
    </citation>
    <scope>NUCLEOTIDE SEQUENCE [LARGE SCALE GENOMIC DNA]</scope>
    <source>
        <strain evidence="2 3">B13</strain>
    </source>
</reference>
<dbReference type="Gene3D" id="3.10.450.50">
    <property type="match status" value="1"/>
</dbReference>
<reference evidence="2 3" key="2">
    <citation type="submission" date="2014-05" db="EMBL/GenBank/DDBJ databases">
        <title>Genome sequence of the 3-chlorobenzoate degrading bacterium Pseudomonas knackmussii B13 shows multiple evidence for horizontal gene transfer.</title>
        <authorList>
            <person name="Miyazaki R."/>
            <person name="Bertelli C."/>
            <person name="Falquet L."/>
            <person name="Robinson-Rechavi M."/>
            <person name="Gharib W."/>
            <person name="Roy S."/>
            <person name="Van der Meer J.R."/>
        </authorList>
    </citation>
    <scope>NUCLEOTIDE SEQUENCE [LARGE SCALE GENOMIC DNA]</scope>
    <source>
        <strain evidence="2 3">B13</strain>
    </source>
</reference>
<dbReference type="EMBL" id="HG322950">
    <property type="protein sequence ID" value="CDF82367.1"/>
    <property type="molecule type" value="Genomic_DNA"/>
</dbReference>
<dbReference type="STRING" id="1301098.PKB_1001"/>
<accession>A0A024HCY2</accession>
<evidence type="ECO:0000313" key="3">
    <source>
        <dbReference type="Proteomes" id="UP000025241"/>
    </source>
</evidence>
<feature type="domain" description="SnoaL-like" evidence="1">
    <location>
        <begin position="9"/>
        <end position="110"/>
    </location>
</feature>
<dbReference type="OrthoDB" id="391735at2"/>
<dbReference type="InterPro" id="IPR037401">
    <property type="entry name" value="SnoaL-like"/>
</dbReference>
<dbReference type="HOGENOM" id="CLU_120970_0_0_6"/>
<dbReference type="KEGG" id="pkc:PKB_1001"/>
<gene>
    <name evidence="2" type="ORF">PKB_1001</name>
</gene>
<dbReference type="eggNOG" id="COG3631">
    <property type="taxonomic scope" value="Bacteria"/>
</dbReference>
<dbReference type="Pfam" id="PF12680">
    <property type="entry name" value="SnoaL_2"/>
    <property type="match status" value="1"/>
</dbReference>
<evidence type="ECO:0000259" key="1">
    <source>
        <dbReference type="Pfam" id="PF12680"/>
    </source>
</evidence>
<evidence type="ECO:0000313" key="2">
    <source>
        <dbReference type="EMBL" id="CDF82367.1"/>
    </source>
</evidence>
<dbReference type="Proteomes" id="UP000025241">
    <property type="component" value="Chromosome I"/>
</dbReference>
<proteinExistence type="predicted"/>
<sequence length="159" mass="17927">MPHPNAELIRRFYQAFQRRDGDAMAACYAPSVRFRDPAFGELKGPAAGDMWRMLTSRAADLRLDFDQVWADDLHGGAQWVAHYTFSQTGRPVVNRIRASFEFENGLIVRHTDDFDLWRWARQALGAKGLLLGWAPPVQAAIRRQALKGLAAFQGKTARG</sequence>
<dbReference type="PATRIC" id="fig|1301098.3.peg.1013"/>
<organism evidence="2 3">
    <name type="scientific">Pseudomonas knackmussii (strain DSM 6978 / CCUG 54928 / LMG 23759 / B13)</name>
    <dbReference type="NCBI Taxonomy" id="1301098"/>
    <lineage>
        <taxon>Bacteria</taxon>
        <taxon>Pseudomonadati</taxon>
        <taxon>Pseudomonadota</taxon>
        <taxon>Gammaproteobacteria</taxon>
        <taxon>Pseudomonadales</taxon>
        <taxon>Pseudomonadaceae</taxon>
        <taxon>Pseudomonas</taxon>
    </lineage>
</organism>
<name>A0A024HCY2_PSEKB</name>
<dbReference type="SUPFAM" id="SSF54427">
    <property type="entry name" value="NTF2-like"/>
    <property type="match status" value="1"/>
</dbReference>
<keyword evidence="3" id="KW-1185">Reference proteome</keyword>
<dbReference type="AlphaFoldDB" id="A0A024HCY2"/>